<dbReference type="Proteomes" id="UP000294902">
    <property type="component" value="Unassembled WGS sequence"/>
</dbReference>
<dbReference type="EMBL" id="SMAL01000003">
    <property type="protein sequence ID" value="TCT15594.1"/>
    <property type="molecule type" value="Genomic_DNA"/>
</dbReference>
<name>A0A4R3MNH6_9FIRM</name>
<dbReference type="Pfam" id="PF00561">
    <property type="entry name" value="Abhydrolase_1"/>
    <property type="match status" value="1"/>
</dbReference>
<dbReference type="Gene3D" id="3.40.50.1820">
    <property type="entry name" value="alpha/beta hydrolase"/>
    <property type="match status" value="1"/>
</dbReference>
<dbReference type="RefSeq" id="WP_132251422.1">
    <property type="nucleotide sequence ID" value="NZ_SMAL01000003.1"/>
</dbReference>
<reference evidence="3 4" key="1">
    <citation type="submission" date="2019-03" db="EMBL/GenBank/DDBJ databases">
        <title>Genomic Encyclopedia of Type Strains, Phase IV (KMG-IV): sequencing the most valuable type-strain genomes for metagenomic binning, comparative biology and taxonomic classification.</title>
        <authorList>
            <person name="Goeker M."/>
        </authorList>
    </citation>
    <scope>NUCLEOTIDE SEQUENCE [LARGE SCALE GENOMIC DNA]</scope>
    <source>
        <strain evidence="3 4">DSM 24629</strain>
    </source>
</reference>
<evidence type="ECO:0000259" key="2">
    <source>
        <dbReference type="Pfam" id="PF00561"/>
    </source>
</evidence>
<protein>
    <submittedName>
        <fullName evidence="3">Pimeloyl-ACP methyl ester carboxylesterase</fullName>
    </submittedName>
</protein>
<sequence length="239" mass="27230">MSKTKTKFLQLEDINIAYKQEGTGPALILLHGNSQDKRIFKQFQKKYFTSFTTYAIDSRGHGKSKSYDNTYTIKQLSDDIIHFCKAKKIDQAYVVGYSDGGNIALFLAKNAPNIFNKIVAISPNYLVGGIGNKTLKLFIIMLQIMKVFKRVGIRTDKSIMKLNLMLRDIGITEEELSTINCNIKILYAEKDIIKEDHIKKLAGLLPNAKIEKICKSNHFNIIYKKQMIKGIDEFFKSTS</sequence>
<proteinExistence type="predicted"/>
<keyword evidence="1" id="KW-0378">Hydrolase</keyword>
<gene>
    <name evidence="3" type="ORF">EDC18_103302</name>
</gene>
<dbReference type="AlphaFoldDB" id="A0A4R3MNH6"/>
<dbReference type="GO" id="GO:0052689">
    <property type="term" value="F:carboxylic ester hydrolase activity"/>
    <property type="evidence" value="ECO:0007669"/>
    <property type="project" value="TreeGrafter"/>
</dbReference>
<organism evidence="3 4">
    <name type="scientific">Natranaerovirga pectinivora</name>
    <dbReference type="NCBI Taxonomy" id="682400"/>
    <lineage>
        <taxon>Bacteria</taxon>
        <taxon>Bacillati</taxon>
        <taxon>Bacillota</taxon>
        <taxon>Clostridia</taxon>
        <taxon>Lachnospirales</taxon>
        <taxon>Natranaerovirgaceae</taxon>
        <taxon>Natranaerovirga</taxon>
    </lineage>
</organism>
<dbReference type="PANTHER" id="PTHR46118">
    <property type="entry name" value="PROTEIN ABHD11"/>
    <property type="match status" value="1"/>
</dbReference>
<dbReference type="SUPFAM" id="SSF53474">
    <property type="entry name" value="alpha/beta-Hydrolases"/>
    <property type="match status" value="1"/>
</dbReference>
<dbReference type="PANTHER" id="PTHR46118:SF4">
    <property type="entry name" value="PROTEIN ABHD11"/>
    <property type="match status" value="1"/>
</dbReference>
<keyword evidence="4" id="KW-1185">Reference proteome</keyword>
<evidence type="ECO:0000313" key="3">
    <source>
        <dbReference type="EMBL" id="TCT15594.1"/>
    </source>
</evidence>
<comment type="caution">
    <text evidence="3">The sequence shown here is derived from an EMBL/GenBank/DDBJ whole genome shotgun (WGS) entry which is preliminary data.</text>
</comment>
<dbReference type="InterPro" id="IPR000073">
    <property type="entry name" value="AB_hydrolase_1"/>
</dbReference>
<dbReference type="InterPro" id="IPR029058">
    <property type="entry name" value="AB_hydrolase_fold"/>
</dbReference>
<evidence type="ECO:0000313" key="4">
    <source>
        <dbReference type="Proteomes" id="UP000294902"/>
    </source>
</evidence>
<evidence type="ECO:0000256" key="1">
    <source>
        <dbReference type="ARBA" id="ARBA00022801"/>
    </source>
</evidence>
<feature type="domain" description="AB hydrolase-1" evidence="2">
    <location>
        <begin position="25"/>
        <end position="123"/>
    </location>
</feature>
<accession>A0A4R3MNH6</accession>
<dbReference type="OrthoDB" id="9775557at2"/>